<evidence type="ECO:0000256" key="9">
    <source>
        <dbReference type="SAM" id="Phobius"/>
    </source>
</evidence>
<feature type="transmembrane region" description="Helical" evidence="9">
    <location>
        <begin position="101"/>
        <end position="119"/>
    </location>
</feature>
<evidence type="ECO:0000256" key="8">
    <source>
        <dbReference type="RuleBase" id="RU000688"/>
    </source>
</evidence>
<feature type="transmembrane region" description="Helical" evidence="9">
    <location>
        <begin position="140"/>
        <end position="160"/>
    </location>
</feature>
<keyword evidence="4 8" id="KW-0297">G-protein coupled receptor</keyword>
<comment type="subcellular location">
    <subcellularLocation>
        <location evidence="1">Membrane</location>
        <topology evidence="1">Multi-pass membrane protein</topology>
    </subcellularLocation>
</comment>
<feature type="transmembrane region" description="Helical" evidence="9">
    <location>
        <begin position="61"/>
        <end position="81"/>
    </location>
</feature>
<feature type="transmembrane region" description="Helical" evidence="9">
    <location>
        <begin position="350"/>
        <end position="371"/>
    </location>
</feature>
<dbReference type="GO" id="GO:0016020">
    <property type="term" value="C:membrane"/>
    <property type="evidence" value="ECO:0007669"/>
    <property type="project" value="UniProtKB-SubCell"/>
</dbReference>
<accession>A0A9D3Z6S5</accession>
<comment type="caution">
    <text evidence="11">The sequence shown here is derived from an EMBL/GenBank/DDBJ whole genome shotgun (WGS) entry which is preliminary data.</text>
</comment>
<protein>
    <recommendedName>
        <fullName evidence="10">G-protein coupled receptors family 1 profile domain-containing protein</fullName>
    </recommendedName>
</protein>
<dbReference type="EMBL" id="JAIWYP010000014">
    <property type="protein sequence ID" value="KAH3711269.1"/>
    <property type="molecule type" value="Genomic_DNA"/>
</dbReference>
<dbReference type="Pfam" id="PF00001">
    <property type="entry name" value="7tm_1"/>
    <property type="match status" value="1"/>
</dbReference>
<comment type="similarity">
    <text evidence="8">Belongs to the G-protein coupled receptor 1 family.</text>
</comment>
<dbReference type="Proteomes" id="UP000828390">
    <property type="component" value="Unassembled WGS sequence"/>
</dbReference>
<dbReference type="PANTHER" id="PTHR24243:SF208">
    <property type="entry name" value="PYROKININ-1 RECEPTOR"/>
    <property type="match status" value="1"/>
</dbReference>
<dbReference type="InterPro" id="IPR000276">
    <property type="entry name" value="GPCR_Rhodpsn"/>
</dbReference>
<sequence length="402" mass="44962">MENMSAATMDAELLRLNDAKAELMTPVVAFLSVLMSCGVLGNVMVCCFYGSRARRSSHGTFISTVAMYDLIICGLSIPMEIVDLRLFYTFTNVAACKAGRFINHFGAIGSVHVLLVIAVDRYRRICKPVKKQLSLKQAKIACACSLLVSVFFSWPSILFYTPVAVDVKNDFGLNITGHDCTTTRDTSFNMYISVFNYVYMTCFISYTFVLCVMYTLVGRVIVKHNKTRKSLIKKQESSTSKLTSLETSLSNGDQNISSSIPGKYRKIDADRLKNTQTRPRTRTISTTTDRRKSTLSETQEIKNLNFSVIMLTITGLFVLSFLPFLVLSIWRAVNGEYEPDVLSDAKLVAFQFGLRSYFLNSALNPFVYGVLNSKFRSFVYRCFCGCSSKIDNLHAPSTSDAS</sequence>
<reference evidence="11" key="1">
    <citation type="journal article" date="2019" name="bioRxiv">
        <title>The Genome of the Zebra Mussel, Dreissena polymorpha: A Resource for Invasive Species Research.</title>
        <authorList>
            <person name="McCartney M.A."/>
            <person name="Auch B."/>
            <person name="Kono T."/>
            <person name="Mallez S."/>
            <person name="Zhang Y."/>
            <person name="Obille A."/>
            <person name="Becker A."/>
            <person name="Abrahante J.E."/>
            <person name="Garbe J."/>
            <person name="Badalamenti J.P."/>
            <person name="Herman A."/>
            <person name="Mangelson H."/>
            <person name="Liachko I."/>
            <person name="Sullivan S."/>
            <person name="Sone E.D."/>
            <person name="Koren S."/>
            <person name="Silverstein K.A.T."/>
            <person name="Beckman K.B."/>
            <person name="Gohl D.M."/>
        </authorList>
    </citation>
    <scope>NUCLEOTIDE SEQUENCE</scope>
    <source>
        <strain evidence="11">Duluth1</strain>
        <tissue evidence="11">Whole animal</tissue>
    </source>
</reference>
<dbReference type="PRINTS" id="PR00237">
    <property type="entry name" value="GPCRRHODOPSN"/>
</dbReference>
<evidence type="ECO:0000256" key="3">
    <source>
        <dbReference type="ARBA" id="ARBA00022989"/>
    </source>
</evidence>
<organism evidence="11 12">
    <name type="scientific">Dreissena polymorpha</name>
    <name type="common">Zebra mussel</name>
    <name type="synonym">Mytilus polymorpha</name>
    <dbReference type="NCBI Taxonomy" id="45954"/>
    <lineage>
        <taxon>Eukaryota</taxon>
        <taxon>Metazoa</taxon>
        <taxon>Spiralia</taxon>
        <taxon>Lophotrochozoa</taxon>
        <taxon>Mollusca</taxon>
        <taxon>Bivalvia</taxon>
        <taxon>Autobranchia</taxon>
        <taxon>Heteroconchia</taxon>
        <taxon>Euheterodonta</taxon>
        <taxon>Imparidentia</taxon>
        <taxon>Neoheterodontei</taxon>
        <taxon>Myida</taxon>
        <taxon>Dreissenoidea</taxon>
        <taxon>Dreissenidae</taxon>
        <taxon>Dreissena</taxon>
    </lineage>
</organism>
<evidence type="ECO:0000313" key="12">
    <source>
        <dbReference type="Proteomes" id="UP000828390"/>
    </source>
</evidence>
<evidence type="ECO:0000256" key="7">
    <source>
        <dbReference type="ARBA" id="ARBA00023224"/>
    </source>
</evidence>
<keyword evidence="7 8" id="KW-0807">Transducer</keyword>
<dbReference type="GO" id="GO:0004930">
    <property type="term" value="F:G protein-coupled receptor activity"/>
    <property type="evidence" value="ECO:0007669"/>
    <property type="project" value="UniProtKB-KW"/>
</dbReference>
<dbReference type="PROSITE" id="PS00237">
    <property type="entry name" value="G_PROTEIN_RECEP_F1_1"/>
    <property type="match status" value="1"/>
</dbReference>
<feature type="transmembrane region" description="Helical" evidence="9">
    <location>
        <begin position="308"/>
        <end position="330"/>
    </location>
</feature>
<evidence type="ECO:0000259" key="10">
    <source>
        <dbReference type="PROSITE" id="PS50262"/>
    </source>
</evidence>
<dbReference type="InterPro" id="IPR017452">
    <property type="entry name" value="GPCR_Rhodpsn_7TM"/>
</dbReference>
<keyword evidence="2 8" id="KW-0812">Transmembrane</keyword>
<dbReference type="AlphaFoldDB" id="A0A9D3Z6S5"/>
<keyword evidence="6 8" id="KW-0675">Receptor</keyword>
<evidence type="ECO:0000313" key="11">
    <source>
        <dbReference type="EMBL" id="KAH3711269.1"/>
    </source>
</evidence>
<keyword evidence="12" id="KW-1185">Reference proteome</keyword>
<dbReference type="Gene3D" id="1.20.1070.10">
    <property type="entry name" value="Rhodopsin 7-helix transmembrane proteins"/>
    <property type="match status" value="1"/>
</dbReference>
<name>A0A9D3Z6S5_DREPO</name>
<feature type="transmembrane region" description="Helical" evidence="9">
    <location>
        <begin position="23"/>
        <end position="49"/>
    </location>
</feature>
<dbReference type="CDD" id="cd00637">
    <property type="entry name" value="7tm_classA_rhodopsin-like"/>
    <property type="match status" value="1"/>
</dbReference>
<evidence type="ECO:0000256" key="2">
    <source>
        <dbReference type="ARBA" id="ARBA00022692"/>
    </source>
</evidence>
<evidence type="ECO:0000256" key="4">
    <source>
        <dbReference type="ARBA" id="ARBA00023040"/>
    </source>
</evidence>
<reference evidence="11" key="2">
    <citation type="submission" date="2020-11" db="EMBL/GenBank/DDBJ databases">
        <authorList>
            <person name="McCartney M.A."/>
            <person name="Auch B."/>
            <person name="Kono T."/>
            <person name="Mallez S."/>
            <person name="Becker A."/>
            <person name="Gohl D.M."/>
            <person name="Silverstein K.A.T."/>
            <person name="Koren S."/>
            <person name="Bechman K.B."/>
            <person name="Herman A."/>
            <person name="Abrahante J.E."/>
            <person name="Garbe J."/>
        </authorList>
    </citation>
    <scope>NUCLEOTIDE SEQUENCE</scope>
    <source>
        <strain evidence="11">Duluth1</strain>
        <tissue evidence="11">Whole animal</tissue>
    </source>
</reference>
<evidence type="ECO:0000256" key="6">
    <source>
        <dbReference type="ARBA" id="ARBA00023170"/>
    </source>
</evidence>
<dbReference type="PANTHER" id="PTHR24243">
    <property type="entry name" value="G-PROTEIN COUPLED RECEPTOR"/>
    <property type="match status" value="1"/>
</dbReference>
<feature type="domain" description="G-protein coupled receptors family 1 profile" evidence="10">
    <location>
        <begin position="41"/>
        <end position="368"/>
    </location>
</feature>
<proteinExistence type="inferred from homology"/>
<feature type="transmembrane region" description="Helical" evidence="9">
    <location>
        <begin position="197"/>
        <end position="222"/>
    </location>
</feature>
<evidence type="ECO:0000256" key="5">
    <source>
        <dbReference type="ARBA" id="ARBA00023136"/>
    </source>
</evidence>
<keyword evidence="5 9" id="KW-0472">Membrane</keyword>
<dbReference type="PROSITE" id="PS50262">
    <property type="entry name" value="G_PROTEIN_RECEP_F1_2"/>
    <property type="match status" value="1"/>
</dbReference>
<evidence type="ECO:0000256" key="1">
    <source>
        <dbReference type="ARBA" id="ARBA00004141"/>
    </source>
</evidence>
<dbReference type="SUPFAM" id="SSF81321">
    <property type="entry name" value="Family A G protein-coupled receptor-like"/>
    <property type="match status" value="1"/>
</dbReference>
<keyword evidence="3 9" id="KW-1133">Transmembrane helix</keyword>
<dbReference type="OrthoDB" id="6157309at2759"/>
<gene>
    <name evidence="11" type="ORF">DPMN_070772</name>
</gene>